<dbReference type="Gene3D" id="3.60.15.10">
    <property type="entry name" value="Ribonuclease Z/Hydroxyacylglutathione hydrolase-like"/>
    <property type="match status" value="1"/>
</dbReference>
<feature type="transmembrane region" description="Helical" evidence="6">
    <location>
        <begin position="395"/>
        <end position="418"/>
    </location>
</feature>
<proteinExistence type="predicted"/>
<dbReference type="Pfam" id="PF03772">
    <property type="entry name" value="Competence"/>
    <property type="match status" value="1"/>
</dbReference>
<feature type="domain" description="DUF4131" evidence="8">
    <location>
        <begin position="29"/>
        <end position="178"/>
    </location>
</feature>
<dbReference type="EMBL" id="WODC01000002">
    <property type="protein sequence ID" value="MUM76801.1"/>
    <property type="molecule type" value="Genomic_DNA"/>
</dbReference>
<dbReference type="PANTHER" id="PTHR30619">
    <property type="entry name" value="DNA INTERNALIZATION/COMPETENCE PROTEIN COMEC/REC2"/>
    <property type="match status" value="1"/>
</dbReference>
<dbReference type="CDD" id="cd07731">
    <property type="entry name" value="ComA-like_MBL-fold"/>
    <property type="match status" value="1"/>
</dbReference>
<evidence type="ECO:0000256" key="6">
    <source>
        <dbReference type="SAM" id="Phobius"/>
    </source>
</evidence>
<evidence type="ECO:0000259" key="7">
    <source>
        <dbReference type="Pfam" id="PF03772"/>
    </source>
</evidence>
<dbReference type="InterPro" id="IPR035681">
    <property type="entry name" value="ComA-like_MBL"/>
</dbReference>
<keyword evidence="10" id="KW-1185">Reference proteome</keyword>
<feature type="domain" description="ComEC/Rec2-related protein" evidence="7">
    <location>
        <begin position="218"/>
        <end position="510"/>
    </location>
</feature>
<evidence type="ECO:0000256" key="5">
    <source>
        <dbReference type="ARBA" id="ARBA00023136"/>
    </source>
</evidence>
<evidence type="ECO:0000256" key="2">
    <source>
        <dbReference type="ARBA" id="ARBA00022475"/>
    </source>
</evidence>
<protein>
    <submittedName>
        <fullName evidence="9">DNA internalization-related competence protein ComEC/Rec2</fullName>
    </submittedName>
</protein>
<dbReference type="NCBIfam" id="TIGR00361">
    <property type="entry name" value="ComEC_Rec2"/>
    <property type="match status" value="1"/>
</dbReference>
<evidence type="ECO:0000256" key="4">
    <source>
        <dbReference type="ARBA" id="ARBA00022989"/>
    </source>
</evidence>
<keyword evidence="5 6" id="KW-0472">Membrane</keyword>
<evidence type="ECO:0000256" key="1">
    <source>
        <dbReference type="ARBA" id="ARBA00004651"/>
    </source>
</evidence>
<feature type="transmembrane region" description="Helical" evidence="6">
    <location>
        <begin position="430"/>
        <end position="451"/>
    </location>
</feature>
<dbReference type="GO" id="GO:0030420">
    <property type="term" value="P:establishment of competence for transformation"/>
    <property type="evidence" value="ECO:0007669"/>
    <property type="project" value="InterPro"/>
</dbReference>
<dbReference type="PANTHER" id="PTHR30619:SF1">
    <property type="entry name" value="RECOMBINATION PROTEIN 2"/>
    <property type="match status" value="1"/>
</dbReference>
<dbReference type="InterPro" id="IPR004797">
    <property type="entry name" value="Competence_ComEC/Rec2"/>
</dbReference>
<evidence type="ECO:0000259" key="8">
    <source>
        <dbReference type="Pfam" id="PF13567"/>
    </source>
</evidence>
<comment type="subcellular location">
    <subcellularLocation>
        <location evidence="1">Cell membrane</location>
        <topology evidence="1">Multi-pass membrane protein</topology>
    </subcellularLocation>
</comment>
<organism evidence="9 10">
    <name type="scientific">Pseudodesulfovibrio alkaliphilus</name>
    <dbReference type="NCBI Taxonomy" id="2661613"/>
    <lineage>
        <taxon>Bacteria</taxon>
        <taxon>Pseudomonadati</taxon>
        <taxon>Thermodesulfobacteriota</taxon>
        <taxon>Desulfovibrionia</taxon>
        <taxon>Desulfovibrionales</taxon>
        <taxon>Desulfovibrionaceae</taxon>
    </lineage>
</organism>
<feature type="transmembrane region" description="Helical" evidence="6">
    <location>
        <begin position="327"/>
        <end position="360"/>
    </location>
</feature>
<dbReference type="GO" id="GO:0005886">
    <property type="term" value="C:plasma membrane"/>
    <property type="evidence" value="ECO:0007669"/>
    <property type="project" value="UniProtKB-SubCell"/>
</dbReference>
<gene>
    <name evidence="9" type="ORF">GKC30_04030</name>
</gene>
<sequence>MGGLLPWHTCLLALIAGIFASRAPLEGGLALAAVAVADALLRGRVGRLPLPTLFLCAALGLGYALVRTPAQLPAPEWMEAKQPVLVRGVVDRAEPREGRRLRIILREMTVLTDRGETAFPGRLVWNWRNPSYRPVPGQRVETVLRVVPTRGFGNPGGWDYEWYWLRQGVHWRGWVSGKSAPVWSGRPDGTAGTVKAALRGLVAERLPDSPGGGVVLALVTGDRSRIDEPTARSVRAAGLAHTLALSGLHVGFVAALGLGLAWLAGRVRPSLLLHIPRPKLAVLLAAPLVLGYAWLGQPSSSLIRAATMYAFWGALLLQGRGRVLMDGLFFALAAIVAVTPLAVFDLGLQMSALAVAGIGLMYPRFGPRLKNLIAGGAGSRSQGTWRAKARTLGGFALGILAVSLCATISLLPAVSWYFGTLSPNILLNVIWIPVLGFAVMPLGILGMLLAAAPPLASLGGLLLGGAAQITDLLLFLLDATAGAGLTPVYAVLRPLWPETVGFGLLMVVALRVAAASRVVPALTWLAGLGFLLLVGPHAAIMAEDARPVVRLELIDVGLGQAALVTTPGGHRWLTDGGGGSSSFDMGEAVVAPYLTLGRPPRLDGVIMSHPDNDHSRGLSFILSRFEVGVFHTNGMLPGGESGREMRAALAVGGLTPLALEAGQEVDLGGGTRFEVLHPARGFRPRGSNERSLVLRLVAEGQGLAILPGDMERAGTAAVLNSGFDLSAQVLVLPHHGSRSSLSPAFYQAVDARVALCSDGFMNRFDFPHPEVVEALGVPVYATSSHGLVRAMWASDGSLFVHSHYP</sequence>
<evidence type="ECO:0000313" key="10">
    <source>
        <dbReference type="Proteomes" id="UP000461162"/>
    </source>
</evidence>
<feature type="transmembrane region" description="Helical" evidence="6">
    <location>
        <begin position="277"/>
        <end position="295"/>
    </location>
</feature>
<comment type="caution">
    <text evidence="9">The sequence shown here is derived from an EMBL/GenBank/DDBJ whole genome shotgun (WGS) entry which is preliminary data.</text>
</comment>
<dbReference type="AlphaFoldDB" id="A0A7K1KLH1"/>
<dbReference type="Pfam" id="PF13567">
    <property type="entry name" value="DUF4131"/>
    <property type="match status" value="1"/>
</dbReference>
<feature type="transmembrane region" description="Helical" evidence="6">
    <location>
        <begin position="521"/>
        <end position="542"/>
    </location>
</feature>
<feature type="transmembrane region" description="Helical" evidence="6">
    <location>
        <begin position="495"/>
        <end position="514"/>
    </location>
</feature>
<dbReference type="Proteomes" id="UP000461162">
    <property type="component" value="Unassembled WGS sequence"/>
</dbReference>
<dbReference type="InterPro" id="IPR052159">
    <property type="entry name" value="Competence_DNA_uptake"/>
</dbReference>
<feature type="transmembrane region" description="Helical" evidence="6">
    <location>
        <begin position="242"/>
        <end position="265"/>
    </location>
</feature>
<dbReference type="SUPFAM" id="SSF56281">
    <property type="entry name" value="Metallo-hydrolase/oxidoreductase"/>
    <property type="match status" value="1"/>
</dbReference>
<reference evidence="9 10" key="1">
    <citation type="submission" date="2019-11" db="EMBL/GenBank/DDBJ databases">
        <title>Pseudodesulfovibrio alkaliphilus, sp. nov., an alkaliphilic sulfate-reducing bacteria from mud volcano of Taman peninsula, Russia.</title>
        <authorList>
            <person name="Frolova A."/>
            <person name="Merkel A.Y."/>
            <person name="Slobodkin A.I."/>
        </authorList>
    </citation>
    <scope>NUCLEOTIDE SEQUENCE [LARGE SCALE GENOMIC DNA]</scope>
    <source>
        <strain evidence="9 10">F-1</strain>
    </source>
</reference>
<name>A0A7K1KLH1_9BACT</name>
<dbReference type="NCBIfam" id="TIGR00360">
    <property type="entry name" value="ComEC_N-term"/>
    <property type="match status" value="1"/>
</dbReference>
<accession>A0A7K1KLH1</accession>
<evidence type="ECO:0000256" key="3">
    <source>
        <dbReference type="ARBA" id="ARBA00022692"/>
    </source>
</evidence>
<keyword evidence="4 6" id="KW-1133">Transmembrane helix</keyword>
<dbReference type="InterPro" id="IPR025405">
    <property type="entry name" value="DUF4131"/>
</dbReference>
<keyword evidence="3 6" id="KW-0812">Transmembrane</keyword>
<dbReference type="InterPro" id="IPR036866">
    <property type="entry name" value="RibonucZ/Hydroxyglut_hydro"/>
</dbReference>
<evidence type="ECO:0000313" key="9">
    <source>
        <dbReference type="EMBL" id="MUM76801.1"/>
    </source>
</evidence>
<dbReference type="InterPro" id="IPR004477">
    <property type="entry name" value="ComEC_N"/>
</dbReference>
<keyword evidence="2" id="KW-1003">Cell membrane</keyword>